<dbReference type="PANTHER" id="PTHR35340">
    <property type="entry name" value="PQQ ENZYME REPEAT PROTEIN-RELATED"/>
    <property type="match status" value="1"/>
</dbReference>
<accession>A0A1G6U123</accession>
<dbReference type="InterPro" id="IPR010262">
    <property type="entry name" value="Arylsulfotransferase_bact"/>
</dbReference>
<dbReference type="AlphaFoldDB" id="A0A1G6U123"/>
<dbReference type="PROSITE" id="PS51257">
    <property type="entry name" value="PROKAR_LIPOPROTEIN"/>
    <property type="match status" value="1"/>
</dbReference>
<dbReference type="InterPro" id="IPR053143">
    <property type="entry name" value="Arylsulfate_ST"/>
</dbReference>
<name>A0A1G6U123_NIADE</name>
<reference evidence="3" key="1">
    <citation type="submission" date="2016-10" db="EMBL/GenBank/DDBJ databases">
        <authorList>
            <person name="Varghese N."/>
            <person name="Submissions S."/>
        </authorList>
    </citation>
    <scope>NUCLEOTIDE SEQUENCE [LARGE SCALE GENOMIC DNA]</scope>
    <source>
        <strain evidence="3">DSM 25811 / CCM 8410 / LMG 26954 / E90</strain>
    </source>
</reference>
<dbReference type="EMBL" id="FMZO01000008">
    <property type="protein sequence ID" value="SDD34245.1"/>
    <property type="molecule type" value="Genomic_DNA"/>
</dbReference>
<dbReference type="OrthoDB" id="304912at2"/>
<evidence type="ECO:0000313" key="2">
    <source>
        <dbReference type="EMBL" id="SDD34245.1"/>
    </source>
</evidence>
<dbReference type="Pfam" id="PF17425">
    <property type="entry name" value="Arylsulfotran_N"/>
    <property type="match status" value="1"/>
</dbReference>
<keyword evidence="3" id="KW-1185">Reference proteome</keyword>
<dbReference type="Gene3D" id="2.60.40.3100">
    <property type="entry name" value="Arylsulphate sulphotransferase monomer, N-terminal domain"/>
    <property type="match status" value="1"/>
</dbReference>
<protein>
    <submittedName>
        <fullName evidence="2">Arylsulfate sulfotransferase</fullName>
    </submittedName>
</protein>
<evidence type="ECO:0000259" key="1">
    <source>
        <dbReference type="Pfam" id="PF17425"/>
    </source>
</evidence>
<dbReference type="STRING" id="1285928.SAMN04487894_10886"/>
<evidence type="ECO:0000313" key="3">
    <source>
        <dbReference type="Proteomes" id="UP000198757"/>
    </source>
</evidence>
<gene>
    <name evidence="2" type="ORF">SAMN04487894_10886</name>
</gene>
<sequence>MLITRSRHLKRNRIVPGLLLGLVLLLFSCTRRDDGLTNMPSKQSLSDRADQGDLLLDISRNNGEYIFNFEQGSLQVPVQDITKIVPEPERWRTGITFSDGSGLVIPAKGTSLDYIVEDITLNPSGYNPLAALVNVWLPTYGRVKVTVHGKNGEAGTITHLCHEDKPRQSVPVFGLYAGYDNTVDLTFTDREGRERGSTTIHIRTTPLTVQDFPKWKLVKSQPGKMEPGINLVNYPGMSEADVSLPYMIDNEGELRWLLLLKSSPNLQKLSTSIGLKRTKKGTFIAGDQLQPRIVELDMFGNLLHQWDLQKPGYTFHHEIKEAANGNFLITVTSPAARLTNGQPRINDHIIELNPESGALVSEWDLANLLDTARYVKPDGITPPQYSQNPTNWAHNNSINEIGNDLLATARYQGIFRFTHAGKLRWIISPHKYWGAAYQPYLLNPVDENGLPVTDPAVINGDAHTAGFDWPWGPHTPVVIADDHILVFDNGYNRNWIPNFSPGVTNYSRVVEYRIDENKKTVQQVWSFGKERGAEGFSQAISGVQLLPQTRHVLFCPGMGVPTSIGSGGRIIEIDPTTNEVLFEMEIATPSGTAFHRVNRMPLYPETL</sequence>
<dbReference type="Proteomes" id="UP000198757">
    <property type="component" value="Unassembled WGS sequence"/>
</dbReference>
<keyword evidence="2" id="KW-0808">Transferase</keyword>
<dbReference type="GO" id="GO:0004062">
    <property type="term" value="F:aryl sulfotransferase activity"/>
    <property type="evidence" value="ECO:0007669"/>
    <property type="project" value="InterPro"/>
</dbReference>
<organism evidence="2 3">
    <name type="scientific">Niabella drilacis (strain DSM 25811 / CCM 8410 / CCUG 62505 / LMG 26954 / E90)</name>
    <dbReference type="NCBI Taxonomy" id="1285928"/>
    <lineage>
        <taxon>Bacteria</taxon>
        <taxon>Pseudomonadati</taxon>
        <taxon>Bacteroidota</taxon>
        <taxon>Chitinophagia</taxon>
        <taxon>Chitinophagales</taxon>
        <taxon>Chitinophagaceae</taxon>
        <taxon>Niabella</taxon>
    </lineage>
</organism>
<dbReference type="Pfam" id="PF05935">
    <property type="entry name" value="Arylsulfotrans"/>
    <property type="match status" value="1"/>
</dbReference>
<dbReference type="PANTHER" id="PTHR35340:SF10">
    <property type="entry name" value="CYTOPLASMIC PROTEIN"/>
    <property type="match status" value="1"/>
</dbReference>
<dbReference type="InterPro" id="IPR038477">
    <property type="entry name" value="ASST_N_sf"/>
</dbReference>
<proteinExistence type="predicted"/>
<feature type="domain" description="Arylsulfotransferase N-terminal" evidence="1">
    <location>
        <begin position="119"/>
        <end position="204"/>
    </location>
</feature>
<dbReference type="InterPro" id="IPR035391">
    <property type="entry name" value="Arylsulfotran_N"/>
</dbReference>